<keyword evidence="1" id="KW-0802">TPR repeat</keyword>
<name>A0ABY4XAC8_9SPHN</name>
<dbReference type="Gene3D" id="1.25.40.10">
    <property type="entry name" value="Tetratricopeptide repeat domain"/>
    <property type="match status" value="2"/>
</dbReference>
<evidence type="ECO:0000259" key="2">
    <source>
        <dbReference type="Pfam" id="PF20698"/>
    </source>
</evidence>
<dbReference type="SUPFAM" id="SSF48452">
    <property type="entry name" value="TPR-like"/>
    <property type="match status" value="2"/>
</dbReference>
<dbReference type="RefSeq" id="WP_252167728.1">
    <property type="nucleotide sequence ID" value="NZ_CP084930.1"/>
</dbReference>
<evidence type="ECO:0000256" key="1">
    <source>
        <dbReference type="PROSITE-ProRule" id="PRU00339"/>
    </source>
</evidence>
<sequence length="1310" mass="143494">MAISPSKTGRRHSFASTGVPVGQRLSIEIAKPKDWGAFQRNCVVLFREELRDPNAKEYGRNGQDQGGIDILGYRGGDPAHPVGIQCRLVTRSLKHAKILADCRAALALTFGVKEIIFATTAPADTKAEQAAKAVERELRAEGHDVTVHLYGWDQLQLLIGLHEPAYNAFVPSSVATTLPVQISDGGAMSVDGFIAHMADEFMRRGIVPTSPAPAAEAGPGSIGDEDPALHARIDLLRDLVREGQGAVAERRLLALRDGPEAADAPWARYRIETNIAAALMDRGRQAEAAEAYERAHLLRPDDPDALANLSIARTIQGRPDEGMKIALAVLARPYRTEFAVSALLQAASRSEWQGDPETLVPEDMRGTRSAELAVADFLRKRWLPGWEKRVLALEDGDSEFDDLARLKALAVLSIAVDSRVHVVGGGDAVTDLQIDEAATHMLAYAKHCLDVAYADPHDLMAHVSNAALLLRIANRRDEAEALLRDGLRAMPGEDQLMRLLAMTLIDRGRRDEAVEVLEPSSEPETVLMKVQFSRTGTPADRLAALQAMEDQGNERVSGMRRRLVAEMAIAAKDDAALRSVLDDMLARPEDVVAARLLELQASIRSGAAEEETRDRLIGIADDLGDDPEPIERMLVAEAMLENGLEARAADLIERLADLDSPRPVTFMYLTALAEARRDGAFRAALARAAATVREHPDMLWLDARHSWNVGDLDRCLADLDRMLEIRPGLPKAILMRIETLLRLGRSKAVLETLETPIEDLPWSGGSDPYRVARLLHHFGHHDRAARFAYRLFLQQRDRPRAWMTLTSMTIRKGPQDAGRPDNWFPDAVGTDVAIDIEYANGSTAFLVVEPDKELRALDPQSWEPEHPLVKAAWGLRVDDEFTAPDGRSARITKLRHKIVARFHYVLANYEERFPDVFGLRSMTVDPESPNGLDEVIAELKERRDWVLAEQERHLASGMPIDLLAARLHMDTIDVAAGLAEQGVPLKVAAGTEPEREAAQAAILANGRRGCVLDLLSFWTAWRLGVLNVVAEICGPIAVPRSVVDRLDARLDAQSLMADGSHSSLSYLEGGRILHTETPAERMKELRDDLFAALAWIGDNDASRPLVMGDDLPAAFRDLIQSGRTDMLDAVALALTSGTLLVCDDLALRGMHAAGGGKLSAWLHAVLSEASARGRIGSTDFTQHTVDMIRAGHTHLGISGGMIALGIEQDCLQSGRLGDRARALAGRLGGKEAEPLSHLQAACEAIGQLWSTGSVRTVREPATGLILERLIREREDWRRLIGVVEGFASNIPGLQEYIRGWSRGHFLPGYC</sequence>
<evidence type="ECO:0000313" key="3">
    <source>
        <dbReference type="EMBL" id="USI73921.1"/>
    </source>
</evidence>
<feature type="domain" description="PIN" evidence="2">
    <location>
        <begin position="1011"/>
        <end position="1149"/>
    </location>
</feature>
<proteinExistence type="predicted"/>
<dbReference type="EMBL" id="CP084930">
    <property type="protein sequence ID" value="USI73921.1"/>
    <property type="molecule type" value="Genomic_DNA"/>
</dbReference>
<dbReference type="Pfam" id="PF20698">
    <property type="entry name" value="PIN-TPR-GreABC"/>
    <property type="match status" value="1"/>
</dbReference>
<evidence type="ECO:0000313" key="4">
    <source>
        <dbReference type="Proteomes" id="UP001056937"/>
    </source>
</evidence>
<dbReference type="Proteomes" id="UP001056937">
    <property type="component" value="Chromosome 1"/>
</dbReference>
<gene>
    <name evidence="3" type="ORF">LHA26_05485</name>
</gene>
<protein>
    <recommendedName>
        <fullName evidence="2">PIN domain-containing protein</fullName>
    </recommendedName>
</protein>
<organism evidence="3 4">
    <name type="scientific">Sphingomonas morindae</name>
    <dbReference type="NCBI Taxonomy" id="1541170"/>
    <lineage>
        <taxon>Bacteria</taxon>
        <taxon>Pseudomonadati</taxon>
        <taxon>Pseudomonadota</taxon>
        <taxon>Alphaproteobacteria</taxon>
        <taxon>Sphingomonadales</taxon>
        <taxon>Sphingomonadaceae</taxon>
        <taxon>Sphingomonas</taxon>
    </lineage>
</organism>
<dbReference type="PROSITE" id="PS50005">
    <property type="entry name" value="TPR"/>
    <property type="match status" value="1"/>
</dbReference>
<dbReference type="InterPro" id="IPR019734">
    <property type="entry name" value="TPR_rpt"/>
</dbReference>
<reference evidence="3" key="1">
    <citation type="journal article" date="2022" name="Toxins">
        <title>Genomic Analysis of Sphingopyxis sp. USTB-05 for Biodegrading Cyanobacterial Hepatotoxins.</title>
        <authorList>
            <person name="Liu C."/>
            <person name="Xu Q."/>
            <person name="Zhao Z."/>
            <person name="Zhang H."/>
            <person name="Liu X."/>
            <person name="Yin C."/>
            <person name="Liu Y."/>
            <person name="Yan H."/>
        </authorList>
    </citation>
    <scope>NUCLEOTIDE SEQUENCE</scope>
    <source>
        <strain evidence="3">NBD5</strain>
    </source>
</reference>
<dbReference type="InterPro" id="IPR048987">
    <property type="entry name" value="PIN-TPR-GreABC"/>
</dbReference>
<feature type="repeat" description="TPR" evidence="1">
    <location>
        <begin position="269"/>
        <end position="302"/>
    </location>
</feature>
<dbReference type="InterPro" id="IPR011990">
    <property type="entry name" value="TPR-like_helical_dom_sf"/>
</dbReference>
<accession>A0ABY4XAC8</accession>
<keyword evidence="4" id="KW-1185">Reference proteome</keyword>